<geneLocation type="plasmid" evidence="1 2">
    <name>pPDG3</name>
</geneLocation>
<dbReference type="EMBL" id="CP008950">
    <property type="protein sequence ID" value="AII11164.1"/>
    <property type="molecule type" value="Genomic_DNA"/>
</dbReference>
<name>A0A076F643_RHOOP</name>
<dbReference type="AlphaFoldDB" id="A0A076F643"/>
<gene>
    <name evidence="1" type="ORF">EP51_44760</name>
</gene>
<evidence type="ECO:0000313" key="1">
    <source>
        <dbReference type="EMBL" id="AII11164.1"/>
    </source>
</evidence>
<protein>
    <recommendedName>
        <fullName evidence="3">DinB-like domain-containing protein</fullName>
    </recommendedName>
</protein>
<dbReference type="Proteomes" id="UP000028488">
    <property type="component" value="Plasmid pPDG3"/>
</dbReference>
<keyword evidence="1" id="KW-0614">Plasmid</keyword>
<evidence type="ECO:0008006" key="3">
    <source>
        <dbReference type="Google" id="ProtNLM"/>
    </source>
</evidence>
<proteinExistence type="predicted"/>
<organism evidence="1 2">
    <name type="scientific">Rhodococcus opacus</name>
    <name type="common">Nocardia opaca</name>
    <dbReference type="NCBI Taxonomy" id="37919"/>
    <lineage>
        <taxon>Bacteria</taxon>
        <taxon>Bacillati</taxon>
        <taxon>Actinomycetota</taxon>
        <taxon>Actinomycetes</taxon>
        <taxon>Mycobacteriales</taxon>
        <taxon>Nocardiaceae</taxon>
        <taxon>Rhodococcus</taxon>
    </lineage>
</organism>
<accession>A0A076F643</accession>
<sequence>MTTASRQLDEMTEFFGTLEEADLRRPCPDDDAGDTVGAIAVHTAQGYALLGRFLQATGYVPGATGGGGHGHGPCRSRGGAPGLLPTPATLRTQVSAATAPIGRLADLTDEQLDSVPRPGSSRFADGHRSLEQVIDAVIDHQAAHLAALKQAVQ</sequence>
<reference evidence="1 2" key="1">
    <citation type="submission" date="2014-07" db="EMBL/GenBank/DDBJ databases">
        <title>Genome Sequence of Rhodococcus opacus Strain R7, a Biodegrader of Mono- and Polycyclic Aromatic Hydrocarbons.</title>
        <authorList>
            <person name="Di Gennaro P."/>
            <person name="Zampolli J."/>
            <person name="Presti I."/>
            <person name="Cappelletti M."/>
            <person name="D'Ursi P."/>
            <person name="Orro A."/>
            <person name="Mezzelani A."/>
            <person name="Milanesi L."/>
        </authorList>
    </citation>
    <scope>NUCLEOTIDE SEQUENCE [LARGE SCALE GENOMIC DNA]</scope>
    <source>
        <strain evidence="1 2">R7</strain>
        <plasmid evidence="1">pPDG3</plasmid>
    </source>
</reference>
<evidence type="ECO:0000313" key="2">
    <source>
        <dbReference type="Proteomes" id="UP000028488"/>
    </source>
</evidence>